<proteinExistence type="predicted"/>
<sequence length="192" mass="21067">MRIVGGEFRGRALSAPEGQNTRPTSDRARQAVFNILEHAEFAPNLNGARVMDVFAGSGALGLESMSRGAAFCLFVDTDDAARGAIRDNVEAFGLFGVTRIHRRDATQLGVRPGGASEAFDLVFMDPPYRKGLVQPALEALRNGNWLSDEALIVVEMATDEDFFATELWQIIDTRTYGPAQVLFLKQKILTNF</sequence>
<dbReference type="PANTHER" id="PTHR43542">
    <property type="entry name" value="METHYLTRANSFERASE"/>
    <property type="match status" value="1"/>
</dbReference>
<dbReference type="RefSeq" id="WP_126424123.1">
    <property type="nucleotide sequence ID" value="NZ_AP018828.1"/>
</dbReference>
<dbReference type="PIRSF" id="PIRSF004553">
    <property type="entry name" value="CHP00095"/>
    <property type="match status" value="1"/>
</dbReference>
<dbReference type="Pfam" id="PF03602">
    <property type="entry name" value="Cons_hypoth95"/>
    <property type="match status" value="1"/>
</dbReference>
<dbReference type="EMBL" id="AP018828">
    <property type="protein sequence ID" value="BBF82543.1"/>
    <property type="molecule type" value="Genomic_DNA"/>
</dbReference>
<organism evidence="4 5">
    <name type="scientific">Asticcacaulis excentricus</name>
    <dbReference type="NCBI Taxonomy" id="78587"/>
    <lineage>
        <taxon>Bacteria</taxon>
        <taxon>Pseudomonadati</taxon>
        <taxon>Pseudomonadota</taxon>
        <taxon>Alphaproteobacteria</taxon>
        <taxon>Caulobacterales</taxon>
        <taxon>Caulobacteraceae</taxon>
        <taxon>Asticcacaulis</taxon>
    </lineage>
</organism>
<keyword evidence="1 4" id="KW-0489">Methyltransferase</keyword>
<dbReference type="InterPro" id="IPR002052">
    <property type="entry name" value="DNA_methylase_N6_adenine_CS"/>
</dbReference>
<dbReference type="PROSITE" id="PS00092">
    <property type="entry name" value="N6_MTASE"/>
    <property type="match status" value="1"/>
</dbReference>
<accession>A0A3G9GAX7</accession>
<protein>
    <submittedName>
        <fullName evidence="4">Ribosomal RNA small subunit methyltransferase D</fullName>
        <ecNumber evidence="4">2.1.1.-</ecNumber>
    </submittedName>
</protein>
<evidence type="ECO:0000256" key="3">
    <source>
        <dbReference type="SAM" id="MobiDB-lite"/>
    </source>
</evidence>
<dbReference type="PANTHER" id="PTHR43542:SF1">
    <property type="entry name" value="METHYLTRANSFERASE"/>
    <property type="match status" value="1"/>
</dbReference>
<name>A0A3G9GAX7_9CAUL</name>
<gene>
    <name evidence="4" type="ORF">EM6_3184</name>
</gene>
<dbReference type="GO" id="GO:0003676">
    <property type="term" value="F:nucleic acid binding"/>
    <property type="evidence" value="ECO:0007669"/>
    <property type="project" value="InterPro"/>
</dbReference>
<dbReference type="OrthoDB" id="9803017at2"/>
<dbReference type="GO" id="GO:0008168">
    <property type="term" value="F:methyltransferase activity"/>
    <property type="evidence" value="ECO:0007669"/>
    <property type="project" value="UniProtKB-KW"/>
</dbReference>
<evidence type="ECO:0000313" key="4">
    <source>
        <dbReference type="EMBL" id="BBF82543.1"/>
    </source>
</evidence>
<dbReference type="EC" id="2.1.1.-" evidence="4"/>
<dbReference type="Gene3D" id="3.40.50.150">
    <property type="entry name" value="Vaccinia Virus protein VP39"/>
    <property type="match status" value="1"/>
</dbReference>
<evidence type="ECO:0000256" key="1">
    <source>
        <dbReference type="ARBA" id="ARBA00022603"/>
    </source>
</evidence>
<reference evidence="5" key="1">
    <citation type="journal article" date="2017" name="Biotechnol. Biofuels">
        <title>Evaluation of environmental bacterial communities as a factor affecting the growth of duckweed Lemna minor.</title>
        <authorList>
            <person name="Ishizawa H."/>
            <person name="Kuroda M."/>
            <person name="Morikawa M."/>
            <person name="Ike M."/>
        </authorList>
    </citation>
    <scope>NUCLEOTIDE SEQUENCE [LARGE SCALE GENOMIC DNA]</scope>
    <source>
        <strain evidence="5">M6</strain>
    </source>
</reference>
<keyword evidence="2 4" id="KW-0808">Transferase</keyword>
<dbReference type="NCBIfam" id="TIGR00095">
    <property type="entry name" value="16S rRNA (guanine(966)-N(2))-methyltransferase RsmD"/>
    <property type="match status" value="1"/>
</dbReference>
<dbReference type="CDD" id="cd02440">
    <property type="entry name" value="AdoMet_MTases"/>
    <property type="match status" value="1"/>
</dbReference>
<dbReference type="Proteomes" id="UP000278756">
    <property type="component" value="Chromosome 2"/>
</dbReference>
<dbReference type="InterPro" id="IPR004398">
    <property type="entry name" value="RNA_MeTrfase_RsmD"/>
</dbReference>
<dbReference type="GO" id="GO:0031167">
    <property type="term" value="P:rRNA methylation"/>
    <property type="evidence" value="ECO:0007669"/>
    <property type="project" value="InterPro"/>
</dbReference>
<evidence type="ECO:0000313" key="5">
    <source>
        <dbReference type="Proteomes" id="UP000278756"/>
    </source>
</evidence>
<evidence type="ECO:0000256" key="2">
    <source>
        <dbReference type="ARBA" id="ARBA00022679"/>
    </source>
</evidence>
<dbReference type="AlphaFoldDB" id="A0A3G9GAX7"/>
<reference evidence="5" key="2">
    <citation type="journal article" date="2017" name="Plant Physiol. Biochem.">
        <title>Differential oxidative and antioxidative response of duckweed Lemna minor toward plant growth promoting/inhibiting bacteria.</title>
        <authorList>
            <person name="Ishizawa H."/>
            <person name="Kuroda M."/>
            <person name="Morikawa M."/>
            <person name="Ike M."/>
        </authorList>
    </citation>
    <scope>NUCLEOTIDE SEQUENCE [LARGE SCALE GENOMIC DNA]</scope>
    <source>
        <strain evidence="5">M6</strain>
    </source>
</reference>
<dbReference type="InterPro" id="IPR029063">
    <property type="entry name" value="SAM-dependent_MTases_sf"/>
</dbReference>
<dbReference type="SUPFAM" id="SSF53335">
    <property type="entry name" value="S-adenosyl-L-methionine-dependent methyltransferases"/>
    <property type="match status" value="1"/>
</dbReference>
<feature type="region of interest" description="Disordered" evidence="3">
    <location>
        <begin position="1"/>
        <end position="25"/>
    </location>
</feature>